<dbReference type="GO" id="GO:0005634">
    <property type="term" value="C:nucleus"/>
    <property type="evidence" value="ECO:0000318"/>
    <property type="project" value="GO_Central"/>
</dbReference>
<dbReference type="InterPro" id="IPR017930">
    <property type="entry name" value="Myb_dom"/>
</dbReference>
<dbReference type="HOGENOM" id="CLU_1291188_0_0_1"/>
<organism evidence="3 4">
    <name type="scientific">Paramecium tetraurelia</name>
    <dbReference type="NCBI Taxonomy" id="5888"/>
    <lineage>
        <taxon>Eukaryota</taxon>
        <taxon>Sar</taxon>
        <taxon>Alveolata</taxon>
        <taxon>Ciliophora</taxon>
        <taxon>Intramacronucleata</taxon>
        <taxon>Oligohymenophorea</taxon>
        <taxon>Peniculida</taxon>
        <taxon>Parameciidae</taxon>
        <taxon>Paramecium</taxon>
    </lineage>
</organism>
<dbReference type="GO" id="GO:0000981">
    <property type="term" value="F:DNA-binding transcription factor activity, RNA polymerase II-specific"/>
    <property type="evidence" value="ECO:0000318"/>
    <property type="project" value="GO_Central"/>
</dbReference>
<dbReference type="Pfam" id="PF00249">
    <property type="entry name" value="Myb_DNA-binding"/>
    <property type="match status" value="1"/>
</dbReference>
<dbReference type="PROSITE" id="PS51294">
    <property type="entry name" value="HTH_MYB"/>
    <property type="match status" value="1"/>
</dbReference>
<dbReference type="KEGG" id="ptm:GSPATT00010632001"/>
<dbReference type="OrthoDB" id="2143914at2759"/>
<evidence type="ECO:0008006" key="5">
    <source>
        <dbReference type="Google" id="ProtNLM"/>
    </source>
</evidence>
<feature type="domain" description="Myb-like" evidence="1">
    <location>
        <begin position="101"/>
        <end position="138"/>
    </location>
</feature>
<dbReference type="GeneID" id="5027614"/>
<evidence type="ECO:0000313" key="4">
    <source>
        <dbReference type="Proteomes" id="UP000000600"/>
    </source>
</evidence>
<dbReference type="SMART" id="SM00717">
    <property type="entry name" value="SANT"/>
    <property type="match status" value="2"/>
</dbReference>
<proteinExistence type="predicted"/>
<dbReference type="InParanoid" id="A0CUG5"/>
<dbReference type="RefSeq" id="XP_001441829.1">
    <property type="nucleotide sequence ID" value="XM_001441792.1"/>
</dbReference>
<dbReference type="STRING" id="5888.A0CUG5"/>
<name>A0CUG5_PARTE</name>
<dbReference type="GO" id="GO:0000978">
    <property type="term" value="F:RNA polymerase II cis-regulatory region sequence-specific DNA binding"/>
    <property type="evidence" value="ECO:0000318"/>
    <property type="project" value="GO_Central"/>
</dbReference>
<dbReference type="AlphaFoldDB" id="A0CUG5"/>
<feature type="domain" description="HTH myb-type" evidence="2">
    <location>
        <begin position="101"/>
        <end position="138"/>
    </location>
</feature>
<dbReference type="SUPFAM" id="SSF46689">
    <property type="entry name" value="Homeodomain-like"/>
    <property type="match status" value="1"/>
</dbReference>
<keyword evidence="4" id="KW-1185">Reference proteome</keyword>
<dbReference type="InterPro" id="IPR050560">
    <property type="entry name" value="MYB_TF"/>
</dbReference>
<dbReference type="InterPro" id="IPR009057">
    <property type="entry name" value="Homeodomain-like_sf"/>
</dbReference>
<protein>
    <recommendedName>
        <fullName evidence="5">Myb-like domain-containing protein</fullName>
    </recommendedName>
</protein>
<dbReference type="PANTHER" id="PTHR45614:SF69">
    <property type="entry name" value="CHROMOSOME UNDETERMINED SCAFFOLD_38, WHOLE GENOME SHOTGUN SEQUENCE"/>
    <property type="match status" value="1"/>
</dbReference>
<evidence type="ECO:0000313" key="3">
    <source>
        <dbReference type="EMBL" id="CAK74432.1"/>
    </source>
</evidence>
<dbReference type="PANTHER" id="PTHR45614">
    <property type="entry name" value="MYB PROTEIN-RELATED"/>
    <property type="match status" value="1"/>
</dbReference>
<dbReference type="GO" id="GO:0006355">
    <property type="term" value="P:regulation of DNA-templated transcription"/>
    <property type="evidence" value="ECO:0000318"/>
    <property type="project" value="GO_Central"/>
</dbReference>
<evidence type="ECO:0000259" key="1">
    <source>
        <dbReference type="PROSITE" id="PS50090"/>
    </source>
</evidence>
<dbReference type="Gene3D" id="1.10.10.60">
    <property type="entry name" value="Homeodomain-like"/>
    <property type="match status" value="1"/>
</dbReference>
<dbReference type="PROSITE" id="PS50090">
    <property type="entry name" value="MYB_LIKE"/>
    <property type="match status" value="1"/>
</dbReference>
<dbReference type="Proteomes" id="UP000000600">
    <property type="component" value="Unassembled WGS sequence"/>
</dbReference>
<sequence>MQKKMLNYASSSKNTTENGMKLLSICQEEIRRRLQPIKIVIIFEYICRLKQWTQEEDEIIVKKHGKNWKMIASRKNQYNYSSLDFSNNFEQTNQRTVYKQKQVINTGPWTEEEDATLFKLYQEYGGKWSLISSYFKGRPVSLSLNIQENMVRNRIYCYIVVQSNYSILIRKSKFSKNTTILEEFILASQVPTRLFIKRINESENEDYNEYIKFE</sequence>
<accession>A0CUG5</accession>
<evidence type="ECO:0000259" key="2">
    <source>
        <dbReference type="PROSITE" id="PS51294"/>
    </source>
</evidence>
<dbReference type="CDD" id="cd00167">
    <property type="entry name" value="SANT"/>
    <property type="match status" value="1"/>
</dbReference>
<dbReference type="InterPro" id="IPR001005">
    <property type="entry name" value="SANT/Myb"/>
</dbReference>
<reference evidence="3 4" key="1">
    <citation type="journal article" date="2006" name="Nature">
        <title>Global trends of whole-genome duplications revealed by the ciliate Paramecium tetraurelia.</title>
        <authorList>
            <consortium name="Genoscope"/>
            <person name="Aury J.-M."/>
            <person name="Jaillon O."/>
            <person name="Duret L."/>
            <person name="Noel B."/>
            <person name="Jubin C."/>
            <person name="Porcel B.M."/>
            <person name="Segurens B."/>
            <person name="Daubin V."/>
            <person name="Anthouard V."/>
            <person name="Aiach N."/>
            <person name="Arnaiz O."/>
            <person name="Billaut A."/>
            <person name="Beisson J."/>
            <person name="Blanc I."/>
            <person name="Bouhouche K."/>
            <person name="Camara F."/>
            <person name="Duharcourt S."/>
            <person name="Guigo R."/>
            <person name="Gogendeau D."/>
            <person name="Katinka M."/>
            <person name="Keller A.-M."/>
            <person name="Kissmehl R."/>
            <person name="Klotz C."/>
            <person name="Koll F."/>
            <person name="Le Moue A."/>
            <person name="Lepere C."/>
            <person name="Malinsky S."/>
            <person name="Nowacki M."/>
            <person name="Nowak J.K."/>
            <person name="Plattner H."/>
            <person name="Poulain J."/>
            <person name="Ruiz F."/>
            <person name="Serrano V."/>
            <person name="Zagulski M."/>
            <person name="Dessen P."/>
            <person name="Betermier M."/>
            <person name="Weissenbach J."/>
            <person name="Scarpelli C."/>
            <person name="Schachter V."/>
            <person name="Sperling L."/>
            <person name="Meyer E."/>
            <person name="Cohen J."/>
            <person name="Wincker P."/>
        </authorList>
    </citation>
    <scope>NUCLEOTIDE SEQUENCE [LARGE SCALE GENOMIC DNA]</scope>
    <source>
        <strain evidence="3 4">Stock d4-2</strain>
    </source>
</reference>
<dbReference type="EMBL" id="CT868185">
    <property type="protein sequence ID" value="CAK74432.1"/>
    <property type="molecule type" value="Genomic_DNA"/>
</dbReference>
<gene>
    <name evidence="3" type="ORF">GSPATT00010632001</name>
</gene>